<keyword evidence="1" id="KW-0812">Transmembrane</keyword>
<evidence type="ECO:0000256" key="1">
    <source>
        <dbReference type="SAM" id="Phobius"/>
    </source>
</evidence>
<keyword evidence="1" id="KW-1133">Transmembrane helix</keyword>
<accession>A0ABS6SG94</accession>
<protein>
    <submittedName>
        <fullName evidence="2">Uncharacterized protein</fullName>
    </submittedName>
</protein>
<reference evidence="2 3" key="1">
    <citation type="submission" date="2021-04" db="EMBL/GenBank/DDBJ databases">
        <authorList>
            <person name="Pira H."/>
            <person name="Risdian C."/>
            <person name="Wink J."/>
        </authorList>
    </citation>
    <scope>NUCLEOTIDE SEQUENCE [LARGE SCALE GENOMIC DNA]</scope>
    <source>
        <strain evidence="2 3">WHA3</strain>
    </source>
</reference>
<proteinExistence type="predicted"/>
<dbReference type="EMBL" id="JAGSPA010000003">
    <property type="protein sequence ID" value="MBV7257280.1"/>
    <property type="molecule type" value="Genomic_DNA"/>
</dbReference>
<keyword evidence="1" id="KW-0472">Membrane</keyword>
<evidence type="ECO:0000313" key="3">
    <source>
        <dbReference type="Proteomes" id="UP000722336"/>
    </source>
</evidence>
<evidence type="ECO:0000313" key="2">
    <source>
        <dbReference type="EMBL" id="MBV7257280.1"/>
    </source>
</evidence>
<gene>
    <name evidence="2" type="ORF">KCG44_10845</name>
</gene>
<sequence>MGFEATLWLFGAGIVGLVASMIGVRRKPEGFKVGLFPWHGMMLLSLLLSVLMAAHLIAVWPK</sequence>
<name>A0ABS6SG94_9SPHN</name>
<feature type="transmembrane region" description="Helical" evidence="1">
    <location>
        <begin position="6"/>
        <end position="24"/>
    </location>
</feature>
<comment type="caution">
    <text evidence="2">The sequence shown here is derived from an EMBL/GenBank/DDBJ whole genome shotgun (WGS) entry which is preliminary data.</text>
</comment>
<organism evidence="2 3">
    <name type="scientific">Pacificimonas pallii</name>
    <dbReference type="NCBI Taxonomy" id="2827236"/>
    <lineage>
        <taxon>Bacteria</taxon>
        <taxon>Pseudomonadati</taxon>
        <taxon>Pseudomonadota</taxon>
        <taxon>Alphaproteobacteria</taxon>
        <taxon>Sphingomonadales</taxon>
        <taxon>Sphingosinicellaceae</taxon>
        <taxon>Pacificimonas</taxon>
    </lineage>
</organism>
<feature type="transmembrane region" description="Helical" evidence="1">
    <location>
        <begin position="36"/>
        <end position="60"/>
    </location>
</feature>
<dbReference type="RefSeq" id="WP_218446104.1">
    <property type="nucleotide sequence ID" value="NZ_JAGSPA010000003.1"/>
</dbReference>
<keyword evidence="3" id="KW-1185">Reference proteome</keyword>
<dbReference type="Proteomes" id="UP000722336">
    <property type="component" value="Unassembled WGS sequence"/>
</dbReference>